<accession>A0A2J7ZMS9</accession>
<sequence>MSSAGSRSQRRAEFRGSLHRCASFVRGTLAGHPGTLNLPCFNDLTSATLVHQSCFSDVPDPAQDPETIQAILDAGTAPLSSELLSRLILAHNGAKGSLPDEAAWPTRLTLDAATAMRAAALSVRTAALALPADAAVSAEPLRSLAVRLLGDLCLDTTLSALAEAARFVREQLWPAVQSAPAEVAATAGSDSLPVAEVEGVSPAVVAAAAKPRKRVGMINPSSAATPPARTSCQTEGGLLLSTICLHLGAVLQMLAGAEMEQAAPHGGSSDSSAIGRTDLAAAATRLAAGLKHSGLLSELCAAVTAAPCCELPAPDATSLAHFTLEMTTIQYNMTTIFSKLTRTHSLCGSPVVAELLAAPAVVRLHVAMLEQVTLYRAGSRSSWVEGGSGGAGGTGGEGEEEDDEGGPGSDDEGELEGSGGAGGAVACWPLLHPKTLRLSFGPKLQITEVLHSLVTSVISLVTVEAPVNKEAAAAASKALFPSLASCAVTSAGVARALCGRAEQLGRLGARERAGANVTPKDLVGAVMCMMVMMASRVGGAPPKEVAGCLPDLLVAEGWSLRMLTTPAGLVGAKPEYVASAVYRLGALVRGSSLAPPRLWDMLSPAAQGTCVERLLPTHLLCSMDRMLRYLAVNDAARGVAMSYYEAMGVLLTPLLRASLQRWQQRHLRRQQQQQQCAGAPATAVAADEGAAGTGGGSARHATHSGEGEVHGDGEADEVWTVQAEAGVLVTLAKLARQDVAHLSDGRSRNGSVPDLFKTNSPLTCTALLLASAGCYKNGLPSLLPLVTDPTAAAAQQGGYGGVGGVEWARTVATVRRGLGEMTDLCGSEALRAIAALSEEMAAFMKRPGSASSMLKAVGGPNGQPILSANVKLLARSVLWITCSCSPAALVAAVPQRTLVVMAQLAREVEKRMRRLGGAAANPAVASDLQQSSGMLALAVMVLTSDEALRVACVPGWLWGVPLPRGSVDQVECGLEHLSQLTGPDYAAICPIVRVHSAAAAPLAGKIWRTDREASWPMVMALARKHLQTCGAFSVGSKVRWWSESFARRDGAGGGSEEALWCWPPRSLRLCNNPGCGDFGAASEGELNLKKCWCRAVRYCGPACQKEHWHAGHKVVCM</sequence>
<dbReference type="Proteomes" id="UP000236333">
    <property type="component" value="Unassembled WGS sequence"/>
</dbReference>
<feature type="domain" description="MYND-type" evidence="6">
    <location>
        <begin position="1072"/>
        <end position="1116"/>
    </location>
</feature>
<feature type="compositionally biased region" description="Basic and acidic residues" evidence="5">
    <location>
        <begin position="703"/>
        <end position="712"/>
    </location>
</feature>
<dbReference type="SUPFAM" id="SSF144232">
    <property type="entry name" value="HIT/MYND zinc finger-like"/>
    <property type="match status" value="1"/>
</dbReference>
<feature type="compositionally biased region" description="Gly residues" evidence="5">
    <location>
        <begin position="386"/>
        <end position="396"/>
    </location>
</feature>
<organism evidence="7 8">
    <name type="scientific">Tetrabaena socialis</name>
    <dbReference type="NCBI Taxonomy" id="47790"/>
    <lineage>
        <taxon>Eukaryota</taxon>
        <taxon>Viridiplantae</taxon>
        <taxon>Chlorophyta</taxon>
        <taxon>core chlorophytes</taxon>
        <taxon>Chlorophyceae</taxon>
        <taxon>CS clade</taxon>
        <taxon>Chlamydomonadales</taxon>
        <taxon>Tetrabaenaceae</taxon>
        <taxon>Tetrabaena</taxon>
    </lineage>
</organism>
<reference evidence="7 8" key="1">
    <citation type="journal article" date="2017" name="Mol. Biol. Evol.">
        <title>The 4-celled Tetrabaena socialis nuclear genome reveals the essential components for genetic control of cell number at the origin of multicellularity in the volvocine lineage.</title>
        <authorList>
            <person name="Featherston J."/>
            <person name="Arakaki Y."/>
            <person name="Hanschen E.R."/>
            <person name="Ferris P.J."/>
            <person name="Michod R.E."/>
            <person name="Olson B.J.S.C."/>
            <person name="Nozaki H."/>
            <person name="Durand P.M."/>
        </authorList>
    </citation>
    <scope>NUCLEOTIDE SEQUENCE [LARGE SCALE GENOMIC DNA]</scope>
    <source>
        <strain evidence="7 8">NIES-571</strain>
    </source>
</reference>
<dbReference type="GO" id="GO:0008270">
    <property type="term" value="F:zinc ion binding"/>
    <property type="evidence" value="ECO:0007669"/>
    <property type="project" value="UniProtKB-KW"/>
</dbReference>
<dbReference type="EMBL" id="PGGS01000857">
    <property type="protein sequence ID" value="PNH01566.1"/>
    <property type="molecule type" value="Genomic_DNA"/>
</dbReference>
<protein>
    <recommendedName>
        <fullName evidence="6">MYND-type domain-containing protein</fullName>
    </recommendedName>
</protein>
<evidence type="ECO:0000256" key="1">
    <source>
        <dbReference type="ARBA" id="ARBA00022723"/>
    </source>
</evidence>
<proteinExistence type="predicted"/>
<evidence type="ECO:0000256" key="4">
    <source>
        <dbReference type="PROSITE-ProRule" id="PRU00134"/>
    </source>
</evidence>
<dbReference type="Gene3D" id="6.10.140.2220">
    <property type="match status" value="1"/>
</dbReference>
<evidence type="ECO:0000256" key="3">
    <source>
        <dbReference type="ARBA" id="ARBA00022833"/>
    </source>
</evidence>
<comment type="caution">
    <text evidence="7">The sequence shown here is derived from an EMBL/GenBank/DDBJ whole genome shotgun (WGS) entry which is preliminary data.</text>
</comment>
<evidence type="ECO:0000313" key="8">
    <source>
        <dbReference type="Proteomes" id="UP000236333"/>
    </source>
</evidence>
<evidence type="ECO:0000256" key="5">
    <source>
        <dbReference type="SAM" id="MobiDB-lite"/>
    </source>
</evidence>
<dbReference type="InterPro" id="IPR002893">
    <property type="entry name" value="Znf_MYND"/>
</dbReference>
<gene>
    <name evidence="7" type="ORF">TSOC_012540</name>
</gene>
<dbReference type="PROSITE" id="PS50865">
    <property type="entry name" value="ZF_MYND_2"/>
    <property type="match status" value="1"/>
</dbReference>
<feature type="region of interest" description="Disordered" evidence="5">
    <location>
        <begin position="671"/>
        <end position="712"/>
    </location>
</feature>
<keyword evidence="8" id="KW-1185">Reference proteome</keyword>
<dbReference type="AlphaFoldDB" id="A0A2J7ZMS9"/>
<keyword evidence="1" id="KW-0479">Metal-binding</keyword>
<name>A0A2J7ZMS9_9CHLO</name>
<feature type="region of interest" description="Disordered" evidence="5">
    <location>
        <begin position="381"/>
        <end position="420"/>
    </location>
</feature>
<feature type="compositionally biased region" description="Acidic residues" evidence="5">
    <location>
        <begin position="397"/>
        <end position="415"/>
    </location>
</feature>
<dbReference type="Pfam" id="PF01753">
    <property type="entry name" value="zf-MYND"/>
    <property type="match status" value="1"/>
</dbReference>
<evidence type="ECO:0000259" key="6">
    <source>
        <dbReference type="PROSITE" id="PS50865"/>
    </source>
</evidence>
<evidence type="ECO:0000256" key="2">
    <source>
        <dbReference type="ARBA" id="ARBA00022771"/>
    </source>
</evidence>
<evidence type="ECO:0000313" key="7">
    <source>
        <dbReference type="EMBL" id="PNH01566.1"/>
    </source>
</evidence>
<keyword evidence="3" id="KW-0862">Zinc</keyword>
<keyword evidence="2 4" id="KW-0863">Zinc-finger</keyword>
<feature type="compositionally biased region" description="Low complexity" evidence="5">
    <location>
        <begin position="671"/>
        <end position="690"/>
    </location>
</feature>